<keyword evidence="4" id="KW-1185">Reference proteome</keyword>
<organism evidence="3 4">
    <name type="scientific">Filifactor villosus</name>
    <dbReference type="NCBI Taxonomy" id="29374"/>
    <lineage>
        <taxon>Bacteria</taxon>
        <taxon>Bacillati</taxon>
        <taxon>Bacillota</taxon>
        <taxon>Clostridia</taxon>
        <taxon>Peptostreptococcales</taxon>
        <taxon>Filifactoraceae</taxon>
        <taxon>Filifactor</taxon>
    </lineage>
</organism>
<evidence type="ECO:0000256" key="1">
    <source>
        <dbReference type="SAM" id="MobiDB-lite"/>
    </source>
</evidence>
<evidence type="ECO:0000313" key="3">
    <source>
        <dbReference type="EMBL" id="MFC4803864.1"/>
    </source>
</evidence>
<reference evidence="4" key="1">
    <citation type="journal article" date="2019" name="Int. J. Syst. Evol. Microbiol.">
        <title>The Global Catalogue of Microorganisms (GCM) 10K type strain sequencing project: providing services to taxonomists for standard genome sequencing and annotation.</title>
        <authorList>
            <consortium name="The Broad Institute Genomics Platform"/>
            <consortium name="The Broad Institute Genome Sequencing Center for Infectious Disease"/>
            <person name="Wu L."/>
            <person name="Ma J."/>
        </authorList>
    </citation>
    <scope>NUCLEOTIDE SEQUENCE [LARGE SCALE GENOMIC DNA]</scope>
    <source>
        <strain evidence="4">CCUG 46385</strain>
    </source>
</reference>
<dbReference type="EMBL" id="JBHSHL010000007">
    <property type="protein sequence ID" value="MFC4803864.1"/>
    <property type="molecule type" value="Genomic_DNA"/>
</dbReference>
<feature type="region of interest" description="Disordered" evidence="1">
    <location>
        <begin position="1"/>
        <end position="107"/>
    </location>
</feature>
<name>A0ABV9QME6_9FIRM</name>
<comment type="caution">
    <text evidence="3">The sequence shown here is derived from an EMBL/GenBank/DDBJ whole genome shotgun (WGS) entry which is preliminary data.</text>
</comment>
<gene>
    <name evidence="3" type="ORF">ACFO4R_02100</name>
</gene>
<evidence type="ECO:0000256" key="2">
    <source>
        <dbReference type="SAM" id="Phobius"/>
    </source>
</evidence>
<feature type="compositionally biased region" description="Basic and acidic residues" evidence="1">
    <location>
        <begin position="1"/>
        <end position="17"/>
    </location>
</feature>
<evidence type="ECO:0000313" key="4">
    <source>
        <dbReference type="Proteomes" id="UP001595916"/>
    </source>
</evidence>
<proteinExistence type="predicted"/>
<feature type="compositionally biased region" description="Basic and acidic residues" evidence="1">
    <location>
        <begin position="90"/>
        <end position="104"/>
    </location>
</feature>
<dbReference type="RefSeq" id="WP_379787332.1">
    <property type="nucleotide sequence ID" value="NZ_JBHSHL010000007.1"/>
</dbReference>
<sequence length="281" mass="32208">MKENDIDKKDGREKEDTLNAETSQEVEGGEEQVPESREEACQEERSKIIYLHDRKNKEKNFERSEEEELEKEITAEEETGEEPSDEAEEKEATENGNGREESPKRARVVKLNSNSWKDTLLNKLGEVEGALPSSRKELMMFGVALLILFMILFLSRGVWKSGHNGGEIEKYTVGKFVMEVNQASQQEENPFPRGKRIQLYGPIIRMNEATVYMKSEDKLVEIQLSSKTRRNTDFSKFILGKSYKLETTVVDAGGADDVLYLNEGEFVLEELPQEEKVEEKQ</sequence>
<keyword evidence="2" id="KW-1133">Transmembrane helix</keyword>
<keyword evidence="2" id="KW-0812">Transmembrane</keyword>
<dbReference type="Proteomes" id="UP001595916">
    <property type="component" value="Unassembled WGS sequence"/>
</dbReference>
<protein>
    <submittedName>
        <fullName evidence="3">Uncharacterized protein</fullName>
    </submittedName>
</protein>
<feature type="compositionally biased region" description="Basic and acidic residues" evidence="1">
    <location>
        <begin position="34"/>
        <end position="63"/>
    </location>
</feature>
<accession>A0ABV9QME6</accession>
<feature type="compositionally biased region" description="Acidic residues" evidence="1">
    <location>
        <begin position="64"/>
        <end position="89"/>
    </location>
</feature>
<feature type="transmembrane region" description="Helical" evidence="2">
    <location>
        <begin position="138"/>
        <end position="159"/>
    </location>
</feature>
<keyword evidence="2" id="KW-0472">Membrane</keyword>